<name>A0A9W9ZXL4_9CNID</name>
<comment type="caution">
    <text evidence="2">The sequence shown here is derived from an EMBL/GenBank/DDBJ whole genome shotgun (WGS) entry which is preliminary data.</text>
</comment>
<feature type="region of interest" description="Disordered" evidence="1">
    <location>
        <begin position="170"/>
        <end position="193"/>
    </location>
</feature>
<proteinExistence type="predicted"/>
<feature type="compositionally biased region" description="Low complexity" evidence="1">
    <location>
        <begin position="170"/>
        <end position="179"/>
    </location>
</feature>
<reference evidence="2" key="1">
    <citation type="submission" date="2023-01" db="EMBL/GenBank/DDBJ databases">
        <title>Genome assembly of the deep-sea coral Lophelia pertusa.</title>
        <authorList>
            <person name="Herrera S."/>
            <person name="Cordes E."/>
        </authorList>
    </citation>
    <scope>NUCLEOTIDE SEQUENCE</scope>
    <source>
        <strain evidence="2">USNM1676648</strain>
        <tissue evidence="2">Polyp</tissue>
    </source>
</reference>
<gene>
    <name evidence="2" type="ORF">OS493_031902</name>
</gene>
<dbReference type="OrthoDB" id="10392044at2759"/>
<protein>
    <submittedName>
        <fullName evidence="2">Uncharacterized protein</fullName>
    </submittedName>
</protein>
<accession>A0A9W9ZXL4</accession>
<feature type="compositionally biased region" description="Polar residues" evidence="1">
    <location>
        <begin position="183"/>
        <end position="193"/>
    </location>
</feature>
<sequence>MEFAAVKSDTKCSNREASKFLGRCIDRCRALSDNNQLYTAKQIFALINLSRLSLPSATGQSQPCPGHQMIKKQCARQAEKHLEEYERSHSRAEGSPVAARVTYLMTRSELCFLKTDYTRAKDYACQALADAMKYGFELETVPAKNHLDHICRCCASITAQDKLQRVKDLSSSYNSSTTDSDQKYNVKSLQRAT</sequence>
<organism evidence="2 3">
    <name type="scientific">Desmophyllum pertusum</name>
    <dbReference type="NCBI Taxonomy" id="174260"/>
    <lineage>
        <taxon>Eukaryota</taxon>
        <taxon>Metazoa</taxon>
        <taxon>Cnidaria</taxon>
        <taxon>Anthozoa</taxon>
        <taxon>Hexacorallia</taxon>
        <taxon>Scleractinia</taxon>
        <taxon>Caryophylliina</taxon>
        <taxon>Caryophylliidae</taxon>
        <taxon>Desmophyllum</taxon>
    </lineage>
</organism>
<keyword evidence="3" id="KW-1185">Reference proteome</keyword>
<evidence type="ECO:0000313" key="2">
    <source>
        <dbReference type="EMBL" id="KAJ7389375.1"/>
    </source>
</evidence>
<evidence type="ECO:0000256" key="1">
    <source>
        <dbReference type="SAM" id="MobiDB-lite"/>
    </source>
</evidence>
<dbReference type="AlphaFoldDB" id="A0A9W9ZXL4"/>
<evidence type="ECO:0000313" key="3">
    <source>
        <dbReference type="Proteomes" id="UP001163046"/>
    </source>
</evidence>
<dbReference type="Proteomes" id="UP001163046">
    <property type="component" value="Unassembled WGS sequence"/>
</dbReference>
<dbReference type="EMBL" id="MU825434">
    <property type="protein sequence ID" value="KAJ7389375.1"/>
    <property type="molecule type" value="Genomic_DNA"/>
</dbReference>